<organism evidence="4 5">
    <name type="scientific">Phorcysia thermohydrogeniphila</name>
    <dbReference type="NCBI Taxonomy" id="936138"/>
    <lineage>
        <taxon>Bacteria</taxon>
        <taxon>Pseudomonadati</taxon>
        <taxon>Aquificota</taxon>
        <taxon>Aquificia</taxon>
        <taxon>Desulfurobacteriales</taxon>
        <taxon>Desulfurobacteriaceae</taxon>
        <taxon>Phorcysia</taxon>
    </lineage>
</organism>
<dbReference type="InterPro" id="IPR019734">
    <property type="entry name" value="TPR_rpt"/>
</dbReference>
<dbReference type="Gene3D" id="1.25.40.10">
    <property type="entry name" value="Tetratricopeptide repeat domain"/>
    <property type="match status" value="1"/>
</dbReference>
<keyword evidence="5" id="KW-1185">Reference proteome</keyword>
<name>A0A4R1GHS6_9BACT</name>
<gene>
    <name evidence="4" type="ORF">CLV27_0126</name>
</gene>
<dbReference type="InterPro" id="IPR051012">
    <property type="entry name" value="CellSynth/LPSAsmb/PSIAsmb"/>
</dbReference>
<evidence type="ECO:0000256" key="2">
    <source>
        <dbReference type="ARBA" id="ARBA00022803"/>
    </source>
</evidence>
<keyword evidence="2 3" id="KW-0802">TPR repeat</keyword>
<dbReference type="Proteomes" id="UP000295777">
    <property type="component" value="Unassembled WGS sequence"/>
</dbReference>
<dbReference type="SUPFAM" id="SSF48452">
    <property type="entry name" value="TPR-like"/>
    <property type="match status" value="1"/>
</dbReference>
<evidence type="ECO:0000256" key="3">
    <source>
        <dbReference type="PROSITE-ProRule" id="PRU00339"/>
    </source>
</evidence>
<protein>
    <submittedName>
        <fullName evidence="4">Tetratricopeptide repeat protein</fullName>
    </submittedName>
</protein>
<sequence>MKRVLTAVFLFFFLGTSAYPLTYEEIKEAYQSSFTYEKSGNYEEAIKALMPVYKNYPNGYTVNLRLGWLYYLIGKYANSIYHYEKALKSVPSSVEAMLGLSLPYMAQGRWGDVESLMYRLLKIDYYNYYGNLRLSFALRKLKKFSVAEAVARKMLAIYPTDVNFLNELAISLFHQGKKSYAESLFKDILILDPENVIAKEYMELLKGKGEKREEKGEKLRPSQAF</sequence>
<dbReference type="Pfam" id="PF13432">
    <property type="entry name" value="TPR_16"/>
    <property type="match status" value="1"/>
</dbReference>
<reference evidence="4 5" key="1">
    <citation type="submission" date="2019-03" db="EMBL/GenBank/DDBJ databases">
        <title>Genomic Encyclopedia of Archaeal and Bacterial Type Strains, Phase II (KMG-II): from individual species to whole genera.</title>
        <authorList>
            <person name="Goeker M."/>
        </authorList>
    </citation>
    <scope>NUCLEOTIDE SEQUENCE [LARGE SCALE GENOMIC DNA]</scope>
    <source>
        <strain evidence="4 5">DSM 24425</strain>
    </source>
</reference>
<evidence type="ECO:0000256" key="1">
    <source>
        <dbReference type="ARBA" id="ARBA00022737"/>
    </source>
</evidence>
<dbReference type="PANTHER" id="PTHR45586">
    <property type="entry name" value="TPR REPEAT-CONTAINING PROTEIN PA4667"/>
    <property type="match status" value="1"/>
</dbReference>
<dbReference type="PROSITE" id="PS50005">
    <property type="entry name" value="TPR"/>
    <property type="match status" value="1"/>
</dbReference>
<comment type="caution">
    <text evidence="4">The sequence shown here is derived from an EMBL/GenBank/DDBJ whole genome shotgun (WGS) entry which is preliminary data.</text>
</comment>
<dbReference type="RefSeq" id="WP_132524760.1">
    <property type="nucleotide sequence ID" value="NZ_SMFV01000001.1"/>
</dbReference>
<dbReference type="SMART" id="SM00028">
    <property type="entry name" value="TPR"/>
    <property type="match status" value="2"/>
</dbReference>
<dbReference type="InterPro" id="IPR011990">
    <property type="entry name" value="TPR-like_helical_dom_sf"/>
</dbReference>
<evidence type="ECO:0000313" key="5">
    <source>
        <dbReference type="Proteomes" id="UP000295777"/>
    </source>
</evidence>
<feature type="repeat" description="TPR" evidence="3">
    <location>
        <begin position="60"/>
        <end position="93"/>
    </location>
</feature>
<accession>A0A4R1GHS6</accession>
<proteinExistence type="predicted"/>
<evidence type="ECO:0000313" key="4">
    <source>
        <dbReference type="EMBL" id="TCK06325.1"/>
    </source>
</evidence>
<keyword evidence="1" id="KW-0677">Repeat</keyword>
<dbReference type="PANTHER" id="PTHR45586:SF1">
    <property type="entry name" value="LIPOPOLYSACCHARIDE ASSEMBLY PROTEIN B"/>
    <property type="match status" value="1"/>
</dbReference>
<dbReference type="AlphaFoldDB" id="A0A4R1GHS6"/>
<dbReference type="EMBL" id="SMFV01000001">
    <property type="protein sequence ID" value="TCK06325.1"/>
    <property type="molecule type" value="Genomic_DNA"/>
</dbReference>
<dbReference type="OrthoDB" id="9784011at2"/>